<dbReference type="eggNOG" id="COG1195">
    <property type="taxonomic scope" value="Bacteria"/>
</dbReference>
<dbReference type="EMBL" id="AQPN01000103">
    <property type="protein sequence ID" value="EOR93875.1"/>
    <property type="molecule type" value="Genomic_DNA"/>
</dbReference>
<keyword evidence="3" id="KW-1185">Reference proteome</keyword>
<dbReference type="InterPro" id="IPR003395">
    <property type="entry name" value="RecF/RecN/SMC_N"/>
</dbReference>
<dbReference type="InterPro" id="IPR027417">
    <property type="entry name" value="P-loop_NTPase"/>
</dbReference>
<proteinExistence type="predicted"/>
<dbReference type="GO" id="GO:0000731">
    <property type="term" value="P:DNA synthesis involved in DNA repair"/>
    <property type="evidence" value="ECO:0007669"/>
    <property type="project" value="TreeGrafter"/>
</dbReference>
<sequence>MITPLVSFNIIKRITSIAINNFRGYYGKYDVIELTQGQNLLIYGENGSGKSSLFKALNDYFSSSRNTSVSYVKNRHDTMNDGQIRLSFGEFDSNFKKLPIPNQLFQFGSLLSNHKIPFIQNAALTKGFLDYTDLLNVYLHDEEEPNLFKLIVLKLLGNHIPISSGGNFRFGERWIKLQRNLTKDAYTRNDRCHRDALDELPIFQAHLTNTLNEVFVELNRLLTSYFPDLKIRLSFNLKDLEFNYGTKRNWHTTADLRLKITKDEILITGNYRDYLNEARLSAFAICLYLASLKKNPSNLELKILYLDDVFVGLDAGNRLPILSILLEEFSDYQIFISTYDRHWFELANRFFEINRPNKWITVEMYVGSDHVNNNEITKPIIIVGETNYQKAVGFLHNRTKPDYPAAANYFRKALEQLITDYLPKWELADSDFVQIPAFQLTTLVHRTRDFLNRSGTDTTSITKIISLLHALLHPLSHFEISSPIYKAELILIEGNYSRLKELLIDMQISENYRCCLEQGTRIRMTIAIDSTSNHFAYYDLIIKDSITIQYVAESTPIMCSCRCYTERCSGVNGTKQYVTFNPKKTDPTFNYDSLEIAYNKVHEYLCSVYTPFPKLLNYIDSMEYHEGINWVPLSARIVWE</sequence>
<dbReference type="AlphaFoldDB" id="R9GQQ0"/>
<dbReference type="GO" id="GO:0006302">
    <property type="term" value="P:double-strand break repair"/>
    <property type="evidence" value="ECO:0007669"/>
    <property type="project" value="TreeGrafter"/>
</dbReference>
<dbReference type="STRING" id="1150600.ADIARSV_3012"/>
<feature type="domain" description="RecF/RecN/SMC N-terminal" evidence="1">
    <location>
        <begin position="14"/>
        <end position="355"/>
    </location>
</feature>
<evidence type="ECO:0000313" key="3">
    <source>
        <dbReference type="Proteomes" id="UP000014174"/>
    </source>
</evidence>
<accession>R9GQQ0</accession>
<organism evidence="2 3">
    <name type="scientific">Arcticibacter svalbardensis MN12-7</name>
    <dbReference type="NCBI Taxonomy" id="1150600"/>
    <lineage>
        <taxon>Bacteria</taxon>
        <taxon>Pseudomonadati</taxon>
        <taxon>Bacteroidota</taxon>
        <taxon>Sphingobacteriia</taxon>
        <taxon>Sphingobacteriales</taxon>
        <taxon>Sphingobacteriaceae</taxon>
        <taxon>Arcticibacter</taxon>
    </lineage>
</organism>
<dbReference type="RefSeq" id="WP_016196243.1">
    <property type="nucleotide sequence ID" value="NZ_AQPN01000103.1"/>
</dbReference>
<dbReference type="Gene3D" id="3.40.50.300">
    <property type="entry name" value="P-loop containing nucleotide triphosphate hydrolases"/>
    <property type="match status" value="2"/>
</dbReference>
<reference evidence="2 3" key="1">
    <citation type="journal article" date="2013" name="Genome Announc.">
        <title>Draft Genome Sequence of Arcticibacter svalbardensis Strain MN12-7T, a Member of the Family Sphingobacteriaceae Isolated from an Arctic Soil Sample.</title>
        <authorList>
            <person name="Shivaji S."/>
            <person name="Ara S."/>
            <person name="Prasad S."/>
            <person name="Manasa B.P."/>
            <person name="Begum Z."/>
            <person name="Singh A."/>
            <person name="Kumar Pinnaka A."/>
        </authorList>
    </citation>
    <scope>NUCLEOTIDE SEQUENCE [LARGE SCALE GENOMIC DNA]</scope>
    <source>
        <strain evidence="2 3">MN12-7</strain>
    </source>
</reference>
<comment type="caution">
    <text evidence="2">The sequence shown here is derived from an EMBL/GenBank/DDBJ whole genome shotgun (WGS) entry which is preliminary data.</text>
</comment>
<evidence type="ECO:0000259" key="1">
    <source>
        <dbReference type="Pfam" id="PF02463"/>
    </source>
</evidence>
<name>R9GQQ0_9SPHI</name>
<dbReference type="Proteomes" id="UP000014174">
    <property type="component" value="Unassembled WGS sequence"/>
</dbReference>
<dbReference type="PATRIC" id="fig|1150600.3.peg.2982"/>
<evidence type="ECO:0000313" key="2">
    <source>
        <dbReference type="EMBL" id="EOR93875.1"/>
    </source>
</evidence>
<dbReference type="Pfam" id="PF02463">
    <property type="entry name" value="SMC_N"/>
    <property type="match status" value="1"/>
</dbReference>
<protein>
    <recommendedName>
        <fullName evidence="1">RecF/RecN/SMC N-terminal domain-containing protein</fullName>
    </recommendedName>
</protein>
<gene>
    <name evidence="2" type="ORF">ADIARSV_3012</name>
</gene>
<dbReference type="PANTHER" id="PTHR32182">
    <property type="entry name" value="DNA REPLICATION AND REPAIR PROTEIN RECF"/>
    <property type="match status" value="1"/>
</dbReference>
<dbReference type="PANTHER" id="PTHR32182:SF22">
    <property type="entry name" value="ATP-DEPENDENT ENDONUCLEASE, OLD FAMILY-RELATED"/>
    <property type="match status" value="1"/>
</dbReference>
<dbReference type="SUPFAM" id="SSF52540">
    <property type="entry name" value="P-loop containing nucleoside triphosphate hydrolases"/>
    <property type="match status" value="1"/>
</dbReference>